<reference evidence="9" key="1">
    <citation type="submission" date="2024-06" db="EMBL/GenBank/DDBJ databases">
        <authorList>
            <person name="Fan A."/>
            <person name="Zhang F.Y."/>
            <person name="Zhang L."/>
        </authorList>
    </citation>
    <scope>NUCLEOTIDE SEQUENCE</scope>
    <source>
        <strain evidence="9">Y61</strain>
    </source>
</reference>
<feature type="transmembrane region" description="Helical" evidence="7">
    <location>
        <begin position="354"/>
        <end position="372"/>
    </location>
</feature>
<feature type="transmembrane region" description="Helical" evidence="7">
    <location>
        <begin position="263"/>
        <end position="284"/>
    </location>
</feature>
<organism evidence="9">
    <name type="scientific">Sporolactobacillus sp. Y61</name>
    <dbReference type="NCBI Taxonomy" id="3160863"/>
    <lineage>
        <taxon>Bacteria</taxon>
        <taxon>Bacillati</taxon>
        <taxon>Bacillota</taxon>
        <taxon>Bacilli</taxon>
        <taxon>Bacillales</taxon>
        <taxon>Sporolactobacillaceae</taxon>
        <taxon>Sporolactobacillus</taxon>
    </lineage>
</organism>
<evidence type="ECO:0000256" key="1">
    <source>
        <dbReference type="ARBA" id="ARBA00004651"/>
    </source>
</evidence>
<keyword evidence="5 7" id="KW-1133">Transmembrane helix</keyword>
<feature type="transmembrane region" description="Helical" evidence="7">
    <location>
        <begin position="145"/>
        <end position="167"/>
    </location>
</feature>
<dbReference type="InterPro" id="IPR020846">
    <property type="entry name" value="MFS_dom"/>
</dbReference>
<dbReference type="RefSeq" id="WP_353947965.1">
    <property type="nucleotide sequence ID" value="NZ_CP159510.1"/>
</dbReference>
<dbReference type="SUPFAM" id="SSF103473">
    <property type="entry name" value="MFS general substrate transporter"/>
    <property type="match status" value="1"/>
</dbReference>
<dbReference type="PROSITE" id="PS50850">
    <property type="entry name" value="MFS"/>
    <property type="match status" value="1"/>
</dbReference>
<accession>A0AAU8IE28</accession>
<feature type="transmembrane region" description="Helical" evidence="7">
    <location>
        <begin position="296"/>
        <end position="314"/>
    </location>
</feature>
<evidence type="ECO:0000313" key="9">
    <source>
        <dbReference type="EMBL" id="XCJ16461.1"/>
    </source>
</evidence>
<dbReference type="InterPro" id="IPR036259">
    <property type="entry name" value="MFS_trans_sf"/>
</dbReference>
<dbReference type="InterPro" id="IPR011701">
    <property type="entry name" value="MFS"/>
</dbReference>
<keyword evidence="4 7" id="KW-0812">Transmembrane</keyword>
<feature type="transmembrane region" description="Helical" evidence="7">
    <location>
        <begin position="21"/>
        <end position="44"/>
    </location>
</feature>
<feature type="transmembrane region" description="Helical" evidence="7">
    <location>
        <begin position="228"/>
        <end position="248"/>
    </location>
</feature>
<proteinExistence type="predicted"/>
<dbReference type="AlphaFoldDB" id="A0AAU8IE28"/>
<evidence type="ECO:0000256" key="4">
    <source>
        <dbReference type="ARBA" id="ARBA00022692"/>
    </source>
</evidence>
<evidence type="ECO:0000256" key="7">
    <source>
        <dbReference type="SAM" id="Phobius"/>
    </source>
</evidence>
<keyword evidence="3" id="KW-1003">Cell membrane</keyword>
<dbReference type="Gene3D" id="1.20.1250.20">
    <property type="entry name" value="MFS general substrate transporter like domains"/>
    <property type="match status" value="1"/>
</dbReference>
<evidence type="ECO:0000256" key="5">
    <source>
        <dbReference type="ARBA" id="ARBA00022989"/>
    </source>
</evidence>
<comment type="subcellular location">
    <subcellularLocation>
        <location evidence="1">Cell membrane</location>
        <topology evidence="1">Multi-pass membrane protein</topology>
    </subcellularLocation>
</comment>
<feature type="transmembrane region" description="Helical" evidence="7">
    <location>
        <begin position="56"/>
        <end position="74"/>
    </location>
</feature>
<protein>
    <submittedName>
        <fullName evidence="9">MFS transporter</fullName>
    </submittedName>
</protein>
<evidence type="ECO:0000256" key="3">
    <source>
        <dbReference type="ARBA" id="ARBA00022475"/>
    </source>
</evidence>
<feature type="transmembrane region" description="Helical" evidence="7">
    <location>
        <begin position="320"/>
        <end position="342"/>
    </location>
</feature>
<sequence>MPKEGALRTSFSIYSGLPREIYIIFFARIINNIGSFVQPILVLILTQKTGMGSDEAGLFVTIQALLCAPGIIIAGKLADTIGRKRIILISQGAGAIALIICGLMKPTLEMTYLLIASSVFYSMSQPAYDALVADITTPENRKASYSLTYMGMNLGFAIGPILGGLLFENALPLVFIGDGLTTIMALLLVMVFIPETMGKDPVREIDEDRVLEQKVEGSVFHLLFRRRILLSFALISFFYFFIFSQWNFTLPMQMADIFDGKGAALYGTLASFNGLVVLVVTPALTKMTRNFHPISLISSGGLCYGLSFVIFGFIHVLPAFYIGVFIMTLGEILVSVNSRSFIADYTPASHRGRVSSILPIITGAGYTLGPVITGKVISTLSFTAAWIITACIGFVSAAMMQLLKRKTRLKA</sequence>
<feature type="transmembrane region" description="Helical" evidence="7">
    <location>
        <begin position="173"/>
        <end position="193"/>
    </location>
</feature>
<evidence type="ECO:0000256" key="6">
    <source>
        <dbReference type="ARBA" id="ARBA00023136"/>
    </source>
</evidence>
<dbReference type="InterPro" id="IPR050171">
    <property type="entry name" value="MFS_Transporters"/>
</dbReference>
<name>A0AAU8IE28_9BACL</name>
<dbReference type="Pfam" id="PF07690">
    <property type="entry name" value="MFS_1"/>
    <property type="match status" value="1"/>
</dbReference>
<dbReference type="GO" id="GO:0022857">
    <property type="term" value="F:transmembrane transporter activity"/>
    <property type="evidence" value="ECO:0007669"/>
    <property type="project" value="InterPro"/>
</dbReference>
<dbReference type="EMBL" id="CP159510">
    <property type="protein sequence ID" value="XCJ16461.1"/>
    <property type="molecule type" value="Genomic_DNA"/>
</dbReference>
<dbReference type="PANTHER" id="PTHR23517">
    <property type="entry name" value="RESISTANCE PROTEIN MDTM, PUTATIVE-RELATED-RELATED"/>
    <property type="match status" value="1"/>
</dbReference>
<gene>
    <name evidence="9" type="ORF">ABNN70_12445</name>
</gene>
<evidence type="ECO:0000256" key="2">
    <source>
        <dbReference type="ARBA" id="ARBA00022448"/>
    </source>
</evidence>
<dbReference type="GO" id="GO:0005886">
    <property type="term" value="C:plasma membrane"/>
    <property type="evidence" value="ECO:0007669"/>
    <property type="project" value="UniProtKB-SubCell"/>
</dbReference>
<evidence type="ECO:0000259" key="8">
    <source>
        <dbReference type="PROSITE" id="PS50850"/>
    </source>
</evidence>
<keyword evidence="2" id="KW-0813">Transport</keyword>
<feature type="domain" description="Major facilitator superfamily (MFS) profile" evidence="8">
    <location>
        <begin position="20"/>
        <end position="408"/>
    </location>
</feature>
<keyword evidence="6 7" id="KW-0472">Membrane</keyword>
<feature type="transmembrane region" description="Helical" evidence="7">
    <location>
        <begin position="384"/>
        <end position="403"/>
    </location>
</feature>